<name>A0A0K6IRL8_9PROT</name>
<keyword evidence="3" id="KW-1185">Reference proteome</keyword>
<dbReference type="Proteomes" id="UP000182108">
    <property type="component" value="Unassembled WGS sequence"/>
</dbReference>
<reference evidence="3" key="1">
    <citation type="submission" date="2015-08" db="EMBL/GenBank/DDBJ databases">
        <authorList>
            <person name="Babu N.S."/>
            <person name="Beckwith C.J."/>
            <person name="Beseler K.G."/>
            <person name="Brison A."/>
            <person name="Carone J.V."/>
            <person name="Caskin T.P."/>
            <person name="Diamond M."/>
            <person name="Durham M.E."/>
            <person name="Foxe J.M."/>
            <person name="Go M."/>
            <person name="Henderson B.A."/>
            <person name="Jones I.B."/>
            <person name="McGettigan J.A."/>
            <person name="Micheletti S.J."/>
            <person name="Nasrallah M.E."/>
            <person name="Ortiz D."/>
            <person name="Piller C.R."/>
            <person name="Privatt S.R."/>
            <person name="Schneider S.L."/>
            <person name="Sharp S."/>
            <person name="Smith T.C."/>
            <person name="Stanton J.D."/>
            <person name="Ullery H.E."/>
            <person name="Wilson R.J."/>
            <person name="Serrano M.G."/>
            <person name="Buck G."/>
            <person name="Lee V."/>
            <person name="Wang Y."/>
            <person name="Carvalho R."/>
            <person name="Voegtly L."/>
            <person name="Shi R."/>
            <person name="Duckworth R."/>
            <person name="Johnson A."/>
            <person name="Loviza R."/>
            <person name="Walstead R."/>
            <person name="Shah Z."/>
            <person name="Kiflezghi M."/>
            <person name="Wade K."/>
            <person name="Ball S.L."/>
            <person name="Bradley K.W."/>
            <person name="Asai D.J."/>
            <person name="Bowman C.A."/>
            <person name="Russell D.A."/>
            <person name="Pope W.H."/>
            <person name="Jacobs-Sera D."/>
            <person name="Hendrix R.W."/>
            <person name="Hatfull G.F."/>
        </authorList>
    </citation>
    <scope>NUCLEOTIDE SEQUENCE [LARGE SCALE GENOMIC DNA]</scope>
    <source>
        <strain evidence="3">JCM 19170</strain>
    </source>
</reference>
<protein>
    <submittedName>
        <fullName evidence="2">Beta-barrel assembly machine subunit BamC</fullName>
    </submittedName>
</protein>
<feature type="chain" id="PRO_5005505822" evidence="1">
    <location>
        <begin position="18"/>
        <end position="381"/>
    </location>
</feature>
<dbReference type="InterPro" id="IPR042268">
    <property type="entry name" value="BamC_C"/>
</dbReference>
<keyword evidence="1" id="KW-0732">Signal</keyword>
<proteinExistence type="predicted"/>
<evidence type="ECO:0000313" key="3">
    <source>
        <dbReference type="Proteomes" id="UP000182108"/>
    </source>
</evidence>
<feature type="signal peptide" evidence="1">
    <location>
        <begin position="1"/>
        <end position="17"/>
    </location>
</feature>
<evidence type="ECO:0000313" key="2">
    <source>
        <dbReference type="EMBL" id="CUB05733.1"/>
    </source>
</evidence>
<dbReference type="RefSeq" id="WP_055422837.1">
    <property type="nucleotide sequence ID" value="NZ_CYHH01000002.1"/>
</dbReference>
<dbReference type="Pfam" id="PF06804">
    <property type="entry name" value="Lipoprotein_18"/>
    <property type="match status" value="1"/>
</dbReference>
<dbReference type="PROSITE" id="PS51257">
    <property type="entry name" value="PROKAR_LIPOPROTEIN"/>
    <property type="match status" value="1"/>
</dbReference>
<organism evidence="2 3">
    <name type="scientific">Tepidiphilus thermophilus</name>
    <dbReference type="NCBI Taxonomy" id="876478"/>
    <lineage>
        <taxon>Bacteria</taxon>
        <taxon>Pseudomonadati</taxon>
        <taxon>Pseudomonadota</taxon>
        <taxon>Hydrogenophilia</taxon>
        <taxon>Hydrogenophilales</taxon>
        <taxon>Hydrogenophilaceae</taxon>
        <taxon>Tepidiphilus</taxon>
    </lineage>
</organism>
<dbReference type="Gene3D" id="3.30.310.170">
    <property type="entry name" value="Outer membrane protein assembly factor BamC"/>
    <property type="match status" value="1"/>
</dbReference>
<dbReference type="OrthoDB" id="5291099at2"/>
<dbReference type="EMBL" id="CYHH01000002">
    <property type="protein sequence ID" value="CUB05733.1"/>
    <property type="molecule type" value="Genomic_DNA"/>
</dbReference>
<dbReference type="AlphaFoldDB" id="A0A0K6IRL8"/>
<sequence>MKYFFPRELAGSLAALAAVGVLSGCSSSSELLEGKKIDYRSEQKVAPLEVPPDLISPAKEDRFVVPTTSGKGGATFSAYVAERNAPKEASQREVLVEPKAGMRIERAGTQRWLVVEGTPDAIWPKLRDFWLTMGFSLAVDRPDIGVLETDWAENRAKIPQDFIRNTLGKLVDSLYSTPERDKFRMRIEPGKRPGEIEVYISHRGMQEIYPTEAKDRTIWQPRPPDPDLEAEMLRRLMVYLGVKEEQAQQMLVQAQPNQRARLETDGNLARLVVEDNFDRAWRRTGLALDRIGFTVEDRDPADGIYVVRYLDPDADTGESQGWFSRLAFWKGSDKPQQNSQYRVRVRGQGDTAVVQVLTPDSQPDTSKTAKQILELLYEELK</sequence>
<dbReference type="InterPro" id="IPR010653">
    <property type="entry name" value="NlpB/DapX"/>
</dbReference>
<evidence type="ECO:0000256" key="1">
    <source>
        <dbReference type="SAM" id="SignalP"/>
    </source>
</evidence>
<gene>
    <name evidence="2" type="ORF">Ga0061068_102114</name>
</gene>
<accession>A0A0K6IRL8</accession>